<feature type="region of interest" description="Disordered" evidence="1">
    <location>
        <begin position="8"/>
        <end position="29"/>
    </location>
</feature>
<feature type="compositionally biased region" description="Low complexity" evidence="1">
    <location>
        <begin position="18"/>
        <end position="29"/>
    </location>
</feature>
<gene>
    <name evidence="2" type="ORF">SAMN05443663_10647</name>
</gene>
<organism evidence="2 3">
    <name type="scientific">Flavobacterium defluvii</name>
    <dbReference type="NCBI Taxonomy" id="370979"/>
    <lineage>
        <taxon>Bacteria</taxon>
        <taxon>Pseudomonadati</taxon>
        <taxon>Bacteroidota</taxon>
        <taxon>Flavobacteriia</taxon>
        <taxon>Flavobacteriales</taxon>
        <taxon>Flavobacteriaceae</taxon>
        <taxon>Flavobacterium</taxon>
    </lineage>
</organism>
<evidence type="ECO:0000313" key="3">
    <source>
        <dbReference type="Proteomes" id="UP000184071"/>
    </source>
</evidence>
<keyword evidence="3" id="KW-1185">Reference proteome</keyword>
<proteinExistence type="predicted"/>
<evidence type="ECO:0000313" key="2">
    <source>
        <dbReference type="EMBL" id="SHH18724.1"/>
    </source>
</evidence>
<sequence length="56" mass="6393">MVICFRINNDNDNDNDNDNNNNNGNNNININISNNGKSINLMRKQMIEKKLVSLEA</sequence>
<dbReference type="AlphaFoldDB" id="A0A1M5QX65"/>
<protein>
    <submittedName>
        <fullName evidence="2">Uncharacterized protein</fullName>
    </submittedName>
</protein>
<reference evidence="3" key="1">
    <citation type="submission" date="2016-11" db="EMBL/GenBank/DDBJ databases">
        <authorList>
            <person name="Varghese N."/>
            <person name="Submissions S."/>
        </authorList>
    </citation>
    <scope>NUCLEOTIDE SEQUENCE [LARGE SCALE GENOMIC DNA]</scope>
    <source>
        <strain evidence="3">DSM 17963</strain>
    </source>
</reference>
<name>A0A1M5QX65_9FLAO</name>
<evidence type="ECO:0000256" key="1">
    <source>
        <dbReference type="SAM" id="MobiDB-lite"/>
    </source>
</evidence>
<accession>A0A1M5QX65</accession>
<dbReference type="EMBL" id="FQWC01000006">
    <property type="protein sequence ID" value="SHH18724.1"/>
    <property type="molecule type" value="Genomic_DNA"/>
</dbReference>
<dbReference type="Proteomes" id="UP000184071">
    <property type="component" value="Unassembled WGS sequence"/>
</dbReference>